<comment type="caution">
    <text evidence="1">The sequence shown here is derived from an EMBL/GenBank/DDBJ whole genome shotgun (WGS) entry which is preliminary data.</text>
</comment>
<dbReference type="Proteomes" id="UP000248917">
    <property type="component" value="Unassembled WGS sequence"/>
</dbReference>
<dbReference type="AlphaFoldDB" id="A0A326RT20"/>
<protein>
    <submittedName>
        <fullName evidence="1">Uncharacterized protein</fullName>
    </submittedName>
</protein>
<name>A0A326RT20_9BACT</name>
<organism evidence="1 2">
    <name type="scientific">Algoriphagus aquaeductus</name>
    <dbReference type="NCBI Taxonomy" id="475299"/>
    <lineage>
        <taxon>Bacteria</taxon>
        <taxon>Pseudomonadati</taxon>
        <taxon>Bacteroidota</taxon>
        <taxon>Cytophagia</taxon>
        <taxon>Cytophagales</taxon>
        <taxon>Cyclobacteriaceae</taxon>
        <taxon>Algoriphagus</taxon>
    </lineage>
</organism>
<evidence type="ECO:0000313" key="1">
    <source>
        <dbReference type="EMBL" id="PZV83847.1"/>
    </source>
</evidence>
<proteinExistence type="predicted"/>
<gene>
    <name evidence="1" type="ORF">CLV31_10572</name>
</gene>
<keyword evidence="2" id="KW-1185">Reference proteome</keyword>
<dbReference type="EMBL" id="QKTX01000005">
    <property type="protein sequence ID" value="PZV83847.1"/>
    <property type="molecule type" value="Genomic_DNA"/>
</dbReference>
<accession>A0A326RT20</accession>
<reference evidence="1 2" key="1">
    <citation type="submission" date="2018-06" db="EMBL/GenBank/DDBJ databases">
        <title>Genomic Encyclopedia of Archaeal and Bacterial Type Strains, Phase II (KMG-II): from individual species to whole genera.</title>
        <authorList>
            <person name="Goeker M."/>
        </authorList>
    </citation>
    <scope>NUCLEOTIDE SEQUENCE [LARGE SCALE GENOMIC DNA]</scope>
    <source>
        <strain evidence="1 2">T4</strain>
    </source>
</reference>
<sequence>MERFGANHRSFEVNEPIPENYIWIVKSLKNKKELRGVWNNSPLFCNISLI</sequence>
<evidence type="ECO:0000313" key="2">
    <source>
        <dbReference type="Proteomes" id="UP000248917"/>
    </source>
</evidence>